<accession>A0A1F6D9Y9</accession>
<dbReference type="EMBL" id="MFLD01000043">
    <property type="protein sequence ID" value="OGG58226.1"/>
    <property type="molecule type" value="Genomic_DNA"/>
</dbReference>
<dbReference type="InterPro" id="IPR038726">
    <property type="entry name" value="PDDEXK_AddAB-type"/>
</dbReference>
<sequence>MKKATQKRRARGLAGQIPGKRETVPIKYWSHSSLMSFLRNPLAWYKRYVEKVYDTPYNPASIIGRAGHVALQHFYGGIKKQGAIDLGLEYLRSVPDFEINFGKATTRLAKKKKRAAMEREYLQAINFYLERPPKYKVLGVEVVAVAEVPRLALPIKAVSDLVVESRIDSKALDIVDHKFVDSFSKDRSRKTLFVMQAIFNYYTVREKYGRPVKRFIVQECKKRKNADGSSQMRRYVIDFSECKEDFATFQRLVNDATKEISRRRIYLPNPSDMFEGENSFEIYRLGLLE</sequence>
<protein>
    <recommendedName>
        <fullName evidence="1">PD-(D/E)XK endonuclease-like domain-containing protein</fullName>
    </recommendedName>
</protein>
<dbReference type="AlphaFoldDB" id="A0A1F6D9Y9"/>
<proteinExistence type="predicted"/>
<dbReference type="Proteomes" id="UP000178042">
    <property type="component" value="Unassembled WGS sequence"/>
</dbReference>
<organism evidence="2 3">
    <name type="scientific">Candidatus Kaiserbacteria bacterium RIFCSPHIGHO2_02_FULL_49_16</name>
    <dbReference type="NCBI Taxonomy" id="1798490"/>
    <lineage>
        <taxon>Bacteria</taxon>
        <taxon>Candidatus Kaiseribacteriota</taxon>
    </lineage>
</organism>
<comment type="caution">
    <text evidence="2">The sequence shown here is derived from an EMBL/GenBank/DDBJ whole genome shotgun (WGS) entry which is preliminary data.</text>
</comment>
<name>A0A1F6D9Y9_9BACT</name>
<evidence type="ECO:0000313" key="3">
    <source>
        <dbReference type="Proteomes" id="UP000178042"/>
    </source>
</evidence>
<feature type="domain" description="PD-(D/E)XK endonuclease-like" evidence="1">
    <location>
        <begin position="29"/>
        <end position="271"/>
    </location>
</feature>
<reference evidence="2 3" key="1">
    <citation type="journal article" date="2016" name="Nat. Commun.">
        <title>Thousands of microbial genomes shed light on interconnected biogeochemical processes in an aquifer system.</title>
        <authorList>
            <person name="Anantharaman K."/>
            <person name="Brown C.T."/>
            <person name="Hug L.A."/>
            <person name="Sharon I."/>
            <person name="Castelle C.J."/>
            <person name="Probst A.J."/>
            <person name="Thomas B.C."/>
            <person name="Singh A."/>
            <person name="Wilkins M.J."/>
            <person name="Karaoz U."/>
            <person name="Brodie E.L."/>
            <person name="Williams K.H."/>
            <person name="Hubbard S.S."/>
            <person name="Banfield J.F."/>
        </authorList>
    </citation>
    <scope>NUCLEOTIDE SEQUENCE [LARGE SCALE GENOMIC DNA]</scope>
</reference>
<evidence type="ECO:0000313" key="2">
    <source>
        <dbReference type="EMBL" id="OGG58226.1"/>
    </source>
</evidence>
<dbReference type="Pfam" id="PF12705">
    <property type="entry name" value="PDDEXK_1"/>
    <property type="match status" value="1"/>
</dbReference>
<gene>
    <name evidence="2" type="ORF">A3C86_03720</name>
</gene>
<evidence type="ECO:0000259" key="1">
    <source>
        <dbReference type="Pfam" id="PF12705"/>
    </source>
</evidence>